<dbReference type="EMBL" id="CP002160">
    <property type="protein sequence ID" value="ADL50620.1"/>
    <property type="molecule type" value="Genomic_DNA"/>
</dbReference>
<dbReference type="Pfam" id="PF18739">
    <property type="entry name" value="HEPN_Apea"/>
    <property type="match status" value="1"/>
</dbReference>
<feature type="domain" description="Apea-like HEPN" evidence="1">
    <location>
        <begin position="291"/>
        <end position="460"/>
    </location>
</feature>
<dbReference type="Pfam" id="PF18862">
    <property type="entry name" value="ApeA_NTD1"/>
    <property type="match status" value="1"/>
</dbReference>
<sequence length="489" mass="57195">MERHIGLWRKEGSNDAEVAELIIDGNQIEFYSRVYGEGPRCAFIGGDNDKTYKVFTNGSSKYGKNRTLENVASYKTQYVLQQNYKYKPGISIEGITTCSFFIPELIDWNDLETVEWGVTESQELIAAETKLPNIILKKENPCIEIYFEVKHSLFDPNIDDRTTFVIENRPRIRIAYKEPTEVSQVHNDIRGIMQFFGLMIGHVTDAIDIRLDISEEELKSCLYINGDFSYNMRTLGTMDKPRTKLSKINNNINSYFECWYDFYNDHKFELIRTMYFMGNRRKDIYAEDILVQYVKILEGYHLRITEEEQVASTIEKDIKNMIFTDDGKRLFTPIFEKAEWSFNTKHAKAVATWIAGGFLGKVGLAERLKLLDDEYFNIIANNAIDIIKLEHRDNASEIEDNEQEIKSKFYRKIVATRNYYSHYKLNKDNVLNFIQMCKTINVLKALILMILYSHMGMKLDDARKIVIEDSELRFETKCLIRKGERPDKI</sequence>
<dbReference type="InterPro" id="IPR041229">
    <property type="entry name" value="HEPN_Apea"/>
</dbReference>
<dbReference type="Proteomes" id="UP000002730">
    <property type="component" value="Chromosome"/>
</dbReference>
<dbReference type="AlphaFoldDB" id="D9SSM3"/>
<evidence type="ECO:0000259" key="2">
    <source>
        <dbReference type="Pfam" id="PF18862"/>
    </source>
</evidence>
<name>D9SSM3_CLOC7</name>
<evidence type="ECO:0000259" key="1">
    <source>
        <dbReference type="Pfam" id="PF18739"/>
    </source>
</evidence>
<evidence type="ECO:0000313" key="4">
    <source>
        <dbReference type="Proteomes" id="UP000002730"/>
    </source>
</evidence>
<feature type="domain" description="ApeA N-terminal" evidence="2">
    <location>
        <begin position="4"/>
        <end position="259"/>
    </location>
</feature>
<dbReference type="HOGENOM" id="CLU_557478_0_0_9"/>
<protein>
    <submittedName>
        <fullName evidence="3">Uncharacterized protein</fullName>
    </submittedName>
</protein>
<evidence type="ECO:0000313" key="3">
    <source>
        <dbReference type="EMBL" id="ADL50620.1"/>
    </source>
</evidence>
<dbReference type="InterPro" id="IPR041223">
    <property type="entry name" value="ApeA_NTD"/>
</dbReference>
<proteinExistence type="predicted"/>
<accession>D9SSM3</accession>
<dbReference type="eggNOG" id="ENOG50326EI">
    <property type="taxonomic scope" value="Bacteria"/>
</dbReference>
<dbReference type="KEGG" id="ccb:Clocel_0850"/>
<dbReference type="RefSeq" id="WP_010076542.1">
    <property type="nucleotide sequence ID" value="NC_014393.1"/>
</dbReference>
<keyword evidence="4" id="KW-1185">Reference proteome</keyword>
<gene>
    <name evidence="3" type="ordered locus">Clocel_0850</name>
</gene>
<organism evidence="3 4">
    <name type="scientific">Clostridium cellulovorans (strain ATCC 35296 / DSM 3052 / OCM 3 / 743B)</name>
    <dbReference type="NCBI Taxonomy" id="573061"/>
    <lineage>
        <taxon>Bacteria</taxon>
        <taxon>Bacillati</taxon>
        <taxon>Bacillota</taxon>
        <taxon>Clostridia</taxon>
        <taxon>Eubacteriales</taxon>
        <taxon>Clostridiaceae</taxon>
        <taxon>Clostridium</taxon>
    </lineage>
</organism>
<dbReference type="OrthoDB" id="2078820at2"/>
<reference evidence="3 4" key="1">
    <citation type="submission" date="2010-08" db="EMBL/GenBank/DDBJ databases">
        <title>Complete sequence of Clostridium cellulovorans 743B.</title>
        <authorList>
            <consortium name="US DOE Joint Genome Institute"/>
            <person name="Lucas S."/>
            <person name="Copeland A."/>
            <person name="Lapidus A."/>
            <person name="Cheng J.-F."/>
            <person name="Bruce D."/>
            <person name="Goodwin L."/>
            <person name="Pitluck S."/>
            <person name="Chertkov O."/>
            <person name="Detter J.C."/>
            <person name="Han C."/>
            <person name="Tapia R."/>
            <person name="Land M."/>
            <person name="Hauser L."/>
            <person name="Chang Y.-J."/>
            <person name="Jeffries C."/>
            <person name="Kyrpides N."/>
            <person name="Ivanova N."/>
            <person name="Mikhailova N."/>
            <person name="Hemme C.L."/>
            <person name="Woyke T."/>
        </authorList>
    </citation>
    <scope>NUCLEOTIDE SEQUENCE [LARGE SCALE GENOMIC DNA]</scope>
    <source>
        <strain evidence="4">ATCC 35296 / DSM 3052 / OCM 3 / 743B</strain>
    </source>
</reference>
<dbReference type="STRING" id="573061.Clocel_0850"/>